<organism evidence="2 3">
    <name type="scientific">Agrobacterium tumefaciens</name>
    <dbReference type="NCBI Taxonomy" id="358"/>
    <lineage>
        <taxon>Bacteria</taxon>
        <taxon>Pseudomonadati</taxon>
        <taxon>Pseudomonadota</taxon>
        <taxon>Alphaproteobacteria</taxon>
        <taxon>Hyphomicrobiales</taxon>
        <taxon>Rhizobiaceae</taxon>
        <taxon>Rhizobium/Agrobacterium group</taxon>
        <taxon>Agrobacterium</taxon>
        <taxon>Agrobacterium tumefaciens complex</taxon>
    </lineage>
</organism>
<evidence type="ECO:0000256" key="1">
    <source>
        <dbReference type="SAM" id="MobiDB-lite"/>
    </source>
</evidence>
<evidence type="ECO:0000313" key="2">
    <source>
        <dbReference type="EMBL" id="QCL99829.1"/>
    </source>
</evidence>
<gene>
    <name evidence="2" type="ORF">CFBP6624_06550</name>
</gene>
<dbReference type="AlphaFoldDB" id="A0AAE6BJX5"/>
<sequence length="65" mass="6743">MTGVIRLPTGFVTGDWWVEGAAHFFSPPGRRCPEGADEGASSPHISTVAPSSGAARHLLPGGEKK</sequence>
<feature type="region of interest" description="Disordered" evidence="1">
    <location>
        <begin position="29"/>
        <end position="65"/>
    </location>
</feature>
<protein>
    <submittedName>
        <fullName evidence="2">Uncharacterized protein</fullName>
    </submittedName>
</protein>
<name>A0AAE6BJX5_AGRTU</name>
<reference evidence="2 3" key="1">
    <citation type="submission" date="2019-04" db="EMBL/GenBank/DDBJ databases">
        <title>Complete genome sequence of Agrobacterium tumefaciens CFBP6624.</title>
        <authorList>
            <person name="Haryono M."/>
            <person name="Lin Y.-C."/>
            <person name="Lai E.-M."/>
            <person name="Kuo C.-H."/>
        </authorList>
    </citation>
    <scope>NUCLEOTIDE SEQUENCE [LARGE SCALE GENOMIC DNA]</scope>
    <source>
        <strain evidence="2 3">CFBP6624</strain>
    </source>
</reference>
<evidence type="ECO:0000313" key="3">
    <source>
        <dbReference type="Proteomes" id="UP000298646"/>
    </source>
</evidence>
<proteinExistence type="predicted"/>
<accession>A0AAE6BJX5</accession>
<dbReference type="Proteomes" id="UP000298646">
    <property type="component" value="Chromosome circular"/>
</dbReference>
<dbReference type="EMBL" id="CP039907">
    <property type="protein sequence ID" value="QCL99829.1"/>
    <property type="molecule type" value="Genomic_DNA"/>
</dbReference>